<dbReference type="Proteomes" id="UP000788426">
    <property type="component" value="Unassembled WGS sequence"/>
</dbReference>
<evidence type="ECO:0000259" key="1">
    <source>
        <dbReference type="Pfam" id="PF13240"/>
    </source>
</evidence>
<evidence type="ECO:0000313" key="2">
    <source>
        <dbReference type="EMBL" id="MBW4769590.1"/>
    </source>
</evidence>
<dbReference type="EMBL" id="JAHXCT010000005">
    <property type="protein sequence ID" value="MBW4769590.1"/>
    <property type="molecule type" value="Genomic_DNA"/>
</dbReference>
<evidence type="ECO:0000313" key="3">
    <source>
        <dbReference type="Proteomes" id="UP000788426"/>
    </source>
</evidence>
<accession>A0ABS6YDF7</accession>
<dbReference type="RefSeq" id="WP_219481549.1">
    <property type="nucleotide sequence ID" value="NZ_JAHXCT010000005.1"/>
</dbReference>
<reference evidence="2 3" key="1">
    <citation type="submission" date="2021-07" db="EMBL/GenBank/DDBJ databases">
        <title>Genomic diversity and antimicrobial resistance of Prevotella spp. isolated from chronic lung disease airways.</title>
        <authorList>
            <person name="Webb K.A."/>
            <person name="Olagoke O.S."/>
            <person name="Baird T."/>
            <person name="Neill J."/>
            <person name="Pham A."/>
            <person name="Wells T.J."/>
            <person name="Ramsay K.A."/>
            <person name="Bell S.C."/>
            <person name="Sarovich D.S."/>
            <person name="Price E.P."/>
        </authorList>
    </citation>
    <scope>NUCLEOTIDE SEQUENCE [LARGE SCALE GENOMIC DNA]</scope>
    <source>
        <strain evidence="2 3">SCHI0011.S.12</strain>
    </source>
</reference>
<proteinExistence type="predicted"/>
<gene>
    <name evidence="2" type="ORF">KZO38_07430</name>
</gene>
<dbReference type="InterPro" id="IPR026870">
    <property type="entry name" value="Zinc_ribbon_dom"/>
</dbReference>
<keyword evidence="3" id="KW-1185">Reference proteome</keyword>
<sequence>MEYCSKCGTQLKEEENFCPQCGKAKNQPIQTSYAEETPQQGPQFNYPLKKILYIALPLAICLLLGLTCPDKEKHVESIRTELTNVLETSNKSENAMYALMGGAVIEKVLNSKLKVNKYFLFSTGTFSNGKDSKLLSIGILGNVFTFIDKDELDKMNKSLESENSDEE</sequence>
<protein>
    <submittedName>
        <fullName evidence="2">Zinc-ribbon domain-containing protein</fullName>
    </submittedName>
</protein>
<feature type="domain" description="Zinc-ribbon" evidence="1">
    <location>
        <begin position="3"/>
        <end position="24"/>
    </location>
</feature>
<dbReference type="Pfam" id="PF13240">
    <property type="entry name" value="Zn_Ribbon_1"/>
    <property type="match status" value="1"/>
</dbReference>
<name>A0ABS6YDF7_9BACT</name>
<comment type="caution">
    <text evidence="2">The sequence shown here is derived from an EMBL/GenBank/DDBJ whole genome shotgun (WGS) entry which is preliminary data.</text>
</comment>
<organism evidence="2 3">
    <name type="scientific">Hoylesella nanceiensis</name>
    <dbReference type="NCBI Taxonomy" id="425941"/>
    <lineage>
        <taxon>Bacteria</taxon>
        <taxon>Pseudomonadati</taxon>
        <taxon>Bacteroidota</taxon>
        <taxon>Bacteroidia</taxon>
        <taxon>Bacteroidales</taxon>
        <taxon>Prevotellaceae</taxon>
        <taxon>Hoylesella</taxon>
    </lineage>
</organism>